<protein>
    <submittedName>
        <fullName evidence="4">Protein broad-minded isoform X1</fullName>
    </submittedName>
</protein>
<gene>
    <name evidence="4" type="primary">LOC107272743</name>
</gene>
<dbReference type="Pfam" id="PF14961">
    <property type="entry name" value="BROMI"/>
    <property type="match status" value="1"/>
</dbReference>
<reference evidence="4" key="1">
    <citation type="submission" date="2025-08" db="UniProtKB">
        <authorList>
            <consortium name="RefSeq"/>
        </authorList>
    </citation>
    <scope>IDENTIFICATION</scope>
</reference>
<keyword evidence="3" id="KW-1185">Reference proteome</keyword>
<name>A0AAJ7CAE0_CEPCN</name>
<accession>A0AAJ7CAE0</accession>
<sequence>MERNISPTFRKWMKKSTQEEFGSVIEKDLTEDQDTLEIAQEIINSKEMTDFLTTIKIAYHQHRDTLRFSTELAGESRPQTSMSLSSDLSCDEWNALKYLTDQYSYIINKISCDKPVHVRLAGYETLLKSELTNAATSQSWDVLLKTLRDGIADGSRAIFDSSLKVHSKLLNTPQSQEVYTNLISAFNAQYHSKKLYEVLPSLTTGINFKIFLHEKLCRIMNLIIRHQEEILKGVRNVDKTLEEMIEQFIVFLSSQAFGNSMQTNILNTLHVVSILEPQANWSKKWIHSLATRKTLMAALAKSPSLIQHILMYVRNGLTDTPTLISVTIVDEPAELLISGETVKTMTYLHCLSLLGQLCSNSAGRKLLTDTQLEQPFLVSDFILALLDSLNILAANNAPHGSYQTSCNVLRQVLDTSEIQYDARFYHLTLNPLLRPVKNEPKIWPHTLDIMTHMLDTKEGFYFMTNEYRKGSASLQLENSKIIYPIVAVLEYTCNLIRQPFSVMNVEHVLAMFKFLEKVFEYHDIYTVVQDTIRNLFYPVITYLYNKMDKYYVENEKRNQLLDSAAKSMLLKITTIPLGLEMLAKEKLVFEDLIRGSLTPLRISWISNDIMAFTTSAALLNPGYKIVFNVAPHALSPILSDVCKTVEDPLLFHDPWDNFKVKQFLHILKLISLNTKCFIAFVTNTHSTDDTDDDNQPTGLWELMQHAVNFYSTYHCLGLLTLKEIMWNMDIYIYLQNALNIQMELLKLQGHCAIQIEEEGQLKTVYALDECSFLRHEILLSSYYMRPRQMENIAELQECTLFSKLPPPEKYHETRSLQNRSSHSELNRFLQESKPGLRDNNWVTEARRAHRDSRGPFKSSVIMDLLDEMQKAIPMAEWTADFKWPTIKQIEGDLWSPEENQGVKLTLHYAEQNHLLESSPHIKENMKIFFRSAHNFVRYKRPDKFQGFDWFLATVFIICNGNMEKCKTFITQIVKFPSTAFVWLALGNFLNQNKEMQINTEFILAHLLEGIVGNEFPAIKYTLKSNCGIDWWMICNKLLSQCFWGILPWSEIINFFAILILYPSDYIVYYCTSLLNHCHEIILHDIASNKLWPESMILEDYRCHNQLAFMDRLGKRHRNKVLPIMSLQDLNMSI</sequence>
<dbReference type="KEGG" id="ccin:107272743"/>
<feature type="domain" description="BROMI middle region" evidence="1">
    <location>
        <begin position="102"/>
        <end position="389"/>
    </location>
</feature>
<evidence type="ECO:0000259" key="2">
    <source>
        <dbReference type="Pfam" id="PF23440"/>
    </source>
</evidence>
<dbReference type="AlphaFoldDB" id="A0AAJ7CAE0"/>
<evidence type="ECO:0000259" key="1">
    <source>
        <dbReference type="Pfam" id="PF14961"/>
    </source>
</evidence>
<proteinExistence type="predicted"/>
<dbReference type="InterPro" id="IPR032735">
    <property type="entry name" value="BROMI_M"/>
</dbReference>
<organism evidence="3 4">
    <name type="scientific">Cephus cinctus</name>
    <name type="common">Wheat stem sawfly</name>
    <dbReference type="NCBI Taxonomy" id="211228"/>
    <lineage>
        <taxon>Eukaryota</taxon>
        <taxon>Metazoa</taxon>
        <taxon>Ecdysozoa</taxon>
        <taxon>Arthropoda</taxon>
        <taxon>Hexapoda</taxon>
        <taxon>Insecta</taxon>
        <taxon>Pterygota</taxon>
        <taxon>Neoptera</taxon>
        <taxon>Endopterygota</taxon>
        <taxon>Hymenoptera</taxon>
        <taxon>Cephoidea</taxon>
        <taxon>Cephidae</taxon>
        <taxon>Cephus</taxon>
    </lineage>
</organism>
<dbReference type="Pfam" id="PF23440">
    <property type="entry name" value="BROMI_C"/>
    <property type="match status" value="1"/>
</dbReference>
<dbReference type="RefSeq" id="XP_015605683.1">
    <property type="nucleotide sequence ID" value="XM_015750197.2"/>
</dbReference>
<evidence type="ECO:0000313" key="3">
    <source>
        <dbReference type="Proteomes" id="UP000694920"/>
    </source>
</evidence>
<feature type="domain" description="BROMI C-terminal Rab TBC-like" evidence="2">
    <location>
        <begin position="727"/>
        <end position="1124"/>
    </location>
</feature>
<dbReference type="InterPro" id="IPR055392">
    <property type="entry name" value="BROMI_C"/>
</dbReference>
<dbReference type="GeneID" id="107272743"/>
<evidence type="ECO:0000313" key="4">
    <source>
        <dbReference type="RefSeq" id="XP_015605683.1"/>
    </source>
</evidence>
<dbReference type="Proteomes" id="UP000694920">
    <property type="component" value="Unplaced"/>
</dbReference>